<dbReference type="PANTHER" id="PTHR43512">
    <property type="entry name" value="TRANSLATION FACTOR GUF1-RELATED"/>
    <property type="match status" value="1"/>
</dbReference>
<dbReference type="AlphaFoldDB" id="A0A0G3GW56"/>
<dbReference type="Pfam" id="PF00679">
    <property type="entry name" value="EFG_C"/>
    <property type="match status" value="1"/>
</dbReference>
<dbReference type="EMBL" id="CP011541">
    <property type="protein sequence ID" value="AKK03743.1"/>
    <property type="molecule type" value="Genomic_DNA"/>
</dbReference>
<evidence type="ECO:0000256" key="1">
    <source>
        <dbReference type="ARBA" id="ARBA00023136"/>
    </source>
</evidence>
<reference evidence="3 4" key="1">
    <citation type="submission" date="2015-05" db="EMBL/GenBank/DDBJ databases">
        <title>Complete genome sequence of Corynebacterium epidermidicanis DSM 45586, isolated from the skin of a dog suffering from pruritus.</title>
        <authorList>
            <person name="Ruckert C."/>
            <person name="Albersmeier A."/>
            <person name="Winkler A."/>
            <person name="Tauch A."/>
        </authorList>
    </citation>
    <scope>NUCLEOTIDE SEQUENCE [LARGE SCALE GENOMIC DNA]</scope>
    <source>
        <strain evidence="3 4">DSM 45586</strain>
    </source>
</reference>
<keyword evidence="4" id="KW-1185">Reference proteome</keyword>
<dbReference type="PATRIC" id="fig|1050174.4.peg.1914"/>
<keyword evidence="1" id="KW-0472">Membrane</keyword>
<dbReference type="GO" id="GO:0003746">
    <property type="term" value="F:translation elongation factor activity"/>
    <property type="evidence" value="ECO:0007669"/>
    <property type="project" value="UniProtKB-KW"/>
</dbReference>
<dbReference type="InterPro" id="IPR006297">
    <property type="entry name" value="EF-4"/>
</dbReference>
<organism evidence="3 4">
    <name type="scientific">Corynebacterium epidermidicanis</name>
    <dbReference type="NCBI Taxonomy" id="1050174"/>
    <lineage>
        <taxon>Bacteria</taxon>
        <taxon>Bacillati</taxon>
        <taxon>Actinomycetota</taxon>
        <taxon>Actinomycetes</taxon>
        <taxon>Mycobacteriales</taxon>
        <taxon>Corynebacteriaceae</taxon>
        <taxon>Corynebacterium</taxon>
    </lineage>
</organism>
<proteinExistence type="predicted"/>
<dbReference type="GO" id="GO:0005525">
    <property type="term" value="F:GTP binding"/>
    <property type="evidence" value="ECO:0007669"/>
    <property type="project" value="InterPro"/>
</dbReference>
<dbReference type="GO" id="GO:0045727">
    <property type="term" value="P:positive regulation of translation"/>
    <property type="evidence" value="ECO:0007669"/>
    <property type="project" value="TreeGrafter"/>
</dbReference>
<evidence type="ECO:0000259" key="2">
    <source>
        <dbReference type="Pfam" id="PF00679"/>
    </source>
</evidence>
<dbReference type="InterPro" id="IPR000640">
    <property type="entry name" value="EFG_V-like"/>
</dbReference>
<dbReference type="GO" id="GO:0043022">
    <property type="term" value="F:ribosome binding"/>
    <property type="evidence" value="ECO:0007669"/>
    <property type="project" value="TreeGrafter"/>
</dbReference>
<dbReference type="KEGG" id="cei:CEPID_09490"/>
<keyword evidence="3" id="KW-0251">Elongation factor</keyword>
<dbReference type="Proteomes" id="UP000035368">
    <property type="component" value="Chromosome"/>
</dbReference>
<accession>A0A0G3GW56</accession>
<evidence type="ECO:0000313" key="4">
    <source>
        <dbReference type="Proteomes" id="UP000035368"/>
    </source>
</evidence>
<feature type="domain" description="Elongation factor EFG" evidence="2">
    <location>
        <begin position="1"/>
        <end position="41"/>
    </location>
</feature>
<keyword evidence="3" id="KW-0648">Protein biosynthesis</keyword>
<gene>
    <name evidence="3" type="ORF">CEPID_09490</name>
</gene>
<protein>
    <submittedName>
        <fullName evidence="3">Elongation factor G C-terminus</fullName>
    </submittedName>
</protein>
<dbReference type="STRING" id="1050174.CEPID_09490"/>
<evidence type="ECO:0000313" key="3">
    <source>
        <dbReference type="EMBL" id="AKK03743.1"/>
    </source>
</evidence>
<sequence>MDYLSEDRVELRYVMPLGEIIFDFFDMLKSHTRGYASLSYVKAGE</sequence>
<dbReference type="PANTHER" id="PTHR43512:SF4">
    <property type="entry name" value="TRANSLATION FACTOR GUF1 HOMOLOG, CHLOROPLASTIC"/>
    <property type="match status" value="1"/>
</dbReference>
<dbReference type="Gene3D" id="3.30.70.240">
    <property type="match status" value="1"/>
</dbReference>
<dbReference type="InterPro" id="IPR035647">
    <property type="entry name" value="EFG_III/V"/>
</dbReference>
<dbReference type="SUPFAM" id="SSF54980">
    <property type="entry name" value="EF-G C-terminal domain-like"/>
    <property type="match status" value="1"/>
</dbReference>
<name>A0A0G3GW56_9CORY</name>